<keyword evidence="14" id="KW-0805">Transcription regulation</keyword>
<evidence type="ECO:0000256" key="9">
    <source>
        <dbReference type="ARBA" id="ARBA00022691"/>
    </source>
</evidence>
<dbReference type="InterPro" id="IPR001214">
    <property type="entry name" value="SET_dom"/>
</dbReference>
<dbReference type="Pfam" id="PF00856">
    <property type="entry name" value="SET"/>
    <property type="match status" value="1"/>
</dbReference>
<evidence type="ECO:0000256" key="17">
    <source>
        <dbReference type="SAM" id="Coils"/>
    </source>
</evidence>
<feature type="compositionally biased region" description="Polar residues" evidence="18">
    <location>
        <begin position="841"/>
        <end position="853"/>
    </location>
</feature>
<keyword evidence="17" id="KW-0175">Coiled coil</keyword>
<comment type="subcellular location">
    <subcellularLocation>
        <location evidence="2">Chromosome</location>
    </subcellularLocation>
    <subcellularLocation>
        <location evidence="1">Nucleus</location>
    </subcellularLocation>
</comment>
<evidence type="ECO:0000259" key="22">
    <source>
        <dbReference type="PROSITE" id="PS51215"/>
    </source>
</evidence>
<feature type="compositionally biased region" description="Basic and acidic residues" evidence="18">
    <location>
        <begin position="729"/>
        <end position="803"/>
    </location>
</feature>
<dbReference type="PROSITE" id="PS50020">
    <property type="entry name" value="WW_DOMAIN_2"/>
    <property type="match status" value="1"/>
</dbReference>
<dbReference type="SUPFAM" id="SSF51045">
    <property type="entry name" value="WW domain"/>
    <property type="match status" value="1"/>
</dbReference>
<dbReference type="CDD" id="cd19172">
    <property type="entry name" value="SET_SETD2"/>
    <property type="match status" value="1"/>
</dbReference>
<feature type="region of interest" description="Disordered" evidence="18">
    <location>
        <begin position="324"/>
        <end position="350"/>
    </location>
</feature>
<dbReference type="SMART" id="SM00317">
    <property type="entry name" value="SET"/>
    <property type="match status" value="1"/>
</dbReference>
<evidence type="ECO:0000256" key="2">
    <source>
        <dbReference type="ARBA" id="ARBA00004286"/>
    </source>
</evidence>
<keyword evidence="10" id="KW-0479">Metal-binding</keyword>
<feature type="compositionally biased region" description="Polar residues" evidence="18">
    <location>
        <begin position="16"/>
        <end position="28"/>
    </location>
</feature>
<evidence type="ECO:0000256" key="10">
    <source>
        <dbReference type="ARBA" id="ARBA00022723"/>
    </source>
</evidence>
<dbReference type="PROSITE" id="PS50280">
    <property type="entry name" value="SET"/>
    <property type="match status" value="1"/>
</dbReference>
<dbReference type="InterPro" id="IPR001202">
    <property type="entry name" value="WW_dom"/>
</dbReference>
<keyword evidence="16" id="KW-0539">Nucleus</keyword>
<feature type="compositionally biased region" description="Low complexity" evidence="18">
    <location>
        <begin position="1752"/>
        <end position="1765"/>
    </location>
</feature>
<keyword evidence="11" id="KW-0221">Differentiation</keyword>
<feature type="region of interest" description="Disordered" evidence="18">
    <location>
        <begin position="1679"/>
        <end position="1710"/>
    </location>
</feature>
<feature type="compositionally biased region" description="Basic and acidic residues" evidence="18">
    <location>
        <begin position="1367"/>
        <end position="1385"/>
    </location>
</feature>
<keyword evidence="13" id="KW-0156">Chromatin regulator</keyword>
<accession>A0A653DE77</accession>
<feature type="compositionally biased region" description="Basic and acidic residues" evidence="18">
    <location>
        <begin position="105"/>
        <end position="114"/>
    </location>
</feature>
<feature type="compositionally biased region" description="Acidic residues" evidence="18">
    <location>
        <begin position="417"/>
        <end position="426"/>
    </location>
</feature>
<feature type="domain" description="SET" evidence="20">
    <location>
        <begin position="989"/>
        <end position="1106"/>
    </location>
</feature>
<proteinExistence type="predicted"/>
<protein>
    <recommendedName>
        <fullName evidence="3">[histone H3]-lysine(36) N-trimethyltransferase</fullName>
        <ecNumber evidence="3">2.1.1.359</ecNumber>
    </recommendedName>
</protein>
<dbReference type="GO" id="GO:0046872">
    <property type="term" value="F:metal ion binding"/>
    <property type="evidence" value="ECO:0007669"/>
    <property type="project" value="UniProtKB-KW"/>
</dbReference>
<dbReference type="Pfam" id="PF17907">
    <property type="entry name" value="AWS"/>
    <property type="match status" value="1"/>
</dbReference>
<keyword evidence="15" id="KW-0804">Transcription</keyword>
<dbReference type="FunFam" id="2.170.270.10:FF:000016">
    <property type="entry name" value="Histone-lysine N-methyltransferase"/>
    <property type="match status" value="1"/>
</dbReference>
<feature type="compositionally biased region" description="Acidic residues" evidence="18">
    <location>
        <begin position="483"/>
        <end position="493"/>
    </location>
</feature>
<dbReference type="SUPFAM" id="SSF82199">
    <property type="entry name" value="SET domain"/>
    <property type="match status" value="1"/>
</dbReference>
<feature type="compositionally biased region" description="Basic and acidic residues" evidence="18">
    <location>
        <begin position="1821"/>
        <end position="1831"/>
    </location>
</feature>
<dbReference type="InterPro" id="IPR003616">
    <property type="entry name" value="Post-SET_dom"/>
</dbReference>
<dbReference type="GO" id="GO:0032259">
    <property type="term" value="P:methylation"/>
    <property type="evidence" value="ECO:0007669"/>
    <property type="project" value="UniProtKB-KW"/>
</dbReference>
<organism evidence="23 24">
    <name type="scientific">Callosobruchus maculatus</name>
    <name type="common">Southern cowpea weevil</name>
    <name type="synonym">Pulse bruchid</name>
    <dbReference type="NCBI Taxonomy" id="64391"/>
    <lineage>
        <taxon>Eukaryota</taxon>
        <taxon>Metazoa</taxon>
        <taxon>Ecdysozoa</taxon>
        <taxon>Arthropoda</taxon>
        <taxon>Hexapoda</taxon>
        <taxon>Insecta</taxon>
        <taxon>Pterygota</taxon>
        <taxon>Neoptera</taxon>
        <taxon>Endopterygota</taxon>
        <taxon>Coleoptera</taxon>
        <taxon>Polyphaga</taxon>
        <taxon>Cucujiformia</taxon>
        <taxon>Chrysomeloidea</taxon>
        <taxon>Chrysomelidae</taxon>
        <taxon>Bruchinae</taxon>
        <taxon>Bruchini</taxon>
        <taxon>Callosobruchus</taxon>
    </lineage>
</organism>
<dbReference type="InterPro" id="IPR006560">
    <property type="entry name" value="AWS_dom"/>
</dbReference>
<dbReference type="Pfam" id="PF00397">
    <property type="entry name" value="WW"/>
    <property type="match status" value="1"/>
</dbReference>
<dbReference type="SMART" id="SM00570">
    <property type="entry name" value="AWS"/>
    <property type="match status" value="1"/>
</dbReference>
<evidence type="ECO:0000313" key="23">
    <source>
        <dbReference type="EMBL" id="VEN58500.1"/>
    </source>
</evidence>
<feature type="region of interest" description="Disordered" evidence="18">
    <location>
        <begin position="1730"/>
        <end position="1849"/>
    </location>
</feature>
<evidence type="ECO:0000259" key="19">
    <source>
        <dbReference type="PROSITE" id="PS50020"/>
    </source>
</evidence>
<feature type="compositionally biased region" description="Basic and acidic residues" evidence="18">
    <location>
        <begin position="1448"/>
        <end position="1457"/>
    </location>
</feature>
<feature type="compositionally biased region" description="Polar residues" evidence="18">
    <location>
        <begin position="469"/>
        <end position="482"/>
    </location>
</feature>
<dbReference type="GO" id="GO:0006355">
    <property type="term" value="P:regulation of DNA-templated transcription"/>
    <property type="evidence" value="ECO:0007669"/>
    <property type="project" value="InterPro"/>
</dbReference>
<dbReference type="SMART" id="SM00508">
    <property type="entry name" value="PostSET"/>
    <property type="match status" value="1"/>
</dbReference>
<feature type="region of interest" description="Disordered" evidence="18">
    <location>
        <begin position="1353"/>
        <end position="1391"/>
    </location>
</feature>
<dbReference type="GO" id="GO:0140955">
    <property type="term" value="F:histone H3K36 trimethyltransferase activity"/>
    <property type="evidence" value="ECO:0007669"/>
    <property type="project" value="UniProtKB-EC"/>
</dbReference>
<feature type="compositionally biased region" description="Polar residues" evidence="18">
    <location>
        <begin position="127"/>
        <end position="148"/>
    </location>
</feature>
<gene>
    <name evidence="23" type="ORF">CALMAC_LOCUS16849</name>
</gene>
<evidence type="ECO:0000256" key="3">
    <source>
        <dbReference type="ARBA" id="ARBA00012178"/>
    </source>
</evidence>
<evidence type="ECO:0000256" key="14">
    <source>
        <dbReference type="ARBA" id="ARBA00023015"/>
    </source>
</evidence>
<feature type="region of interest" description="Disordered" evidence="18">
    <location>
        <begin position="841"/>
        <end position="876"/>
    </location>
</feature>
<dbReference type="Gene3D" id="1.10.1740.100">
    <property type="entry name" value="Set2, Rpb1 interacting domain"/>
    <property type="match status" value="1"/>
</dbReference>
<dbReference type="PROSITE" id="PS50868">
    <property type="entry name" value="POST_SET"/>
    <property type="match status" value="1"/>
</dbReference>
<feature type="region of interest" description="Disordered" evidence="18">
    <location>
        <begin position="687"/>
        <end position="821"/>
    </location>
</feature>
<feature type="compositionally biased region" description="Polar residues" evidence="18">
    <location>
        <begin position="1355"/>
        <end position="1366"/>
    </location>
</feature>
<dbReference type="InterPro" id="IPR044437">
    <property type="entry name" value="SETD2/Set2_SET"/>
</dbReference>
<dbReference type="Pfam" id="PF08236">
    <property type="entry name" value="SRI"/>
    <property type="match status" value="1"/>
</dbReference>
<feature type="domain" description="Post-SET" evidence="21">
    <location>
        <begin position="1113"/>
        <end position="1129"/>
    </location>
</feature>
<dbReference type="Gene3D" id="2.20.70.10">
    <property type="match status" value="1"/>
</dbReference>
<dbReference type="EC" id="2.1.1.359" evidence="3"/>
<dbReference type="GO" id="GO:0030154">
    <property type="term" value="P:cell differentiation"/>
    <property type="evidence" value="ECO:0007669"/>
    <property type="project" value="UniProtKB-KW"/>
</dbReference>
<evidence type="ECO:0000259" key="20">
    <source>
        <dbReference type="PROSITE" id="PS50280"/>
    </source>
</evidence>
<evidence type="ECO:0000256" key="8">
    <source>
        <dbReference type="ARBA" id="ARBA00022679"/>
    </source>
</evidence>
<dbReference type="PROSITE" id="PS01159">
    <property type="entry name" value="WW_DOMAIN_1"/>
    <property type="match status" value="1"/>
</dbReference>
<evidence type="ECO:0000256" key="1">
    <source>
        <dbReference type="ARBA" id="ARBA00004123"/>
    </source>
</evidence>
<keyword evidence="9" id="KW-0949">S-adenosyl-L-methionine</keyword>
<dbReference type="PANTHER" id="PTHR46711:SF1">
    <property type="entry name" value="HISTONE-LYSINE N-METHYLTRANSFERASE SETD2"/>
    <property type="match status" value="1"/>
</dbReference>
<evidence type="ECO:0000259" key="21">
    <source>
        <dbReference type="PROSITE" id="PS50868"/>
    </source>
</evidence>
<sequence>MPPKKKKPPVNIVVGTVSTRSTRRQSIVNIEIPKSKRSSTKKPTAKDEKDSLTTTPNIQTAPIEDKNLPTKIQHSRTSAPERKVTKKSSTQVPRRGRSSGSLPDSNKELLRILDDWTDEEGQDRTDTSSLGYTESESSIGPVNLNSGTDGLKTTFENQFENLSQDSTVEATNEEVGIVEGIKEFLEVEAGKTEGTLQECQDSTSADEEVIEKISSGVENEDVVIENTNSSSGMYVPEVEEPCIVEQNVIIEDSQEAKDDIQIECVTDDVIPTELMIDEESTEISQAVHNEMPQTDEDVQMNASEVVLEDTVEDTEQLQEETGAVYEIPSKEGYNQLEETEPVKECSTSLDNDCTVDTADVEYQEINQVLPEETSETMSPVQQKDSESMGEIPQENYEVMEEIQQEEGEAFQTAPEDTPGDDTDVVEEAPLQDSDEIYTGQMEDESFQEQPEQNDENYPRDDEEIDANQIDESSQDPPGQSDETPQEYNEEIIQEVEKVPNETTQEAFEVADEDNQETFEVLQGDIEIQSENQHDYNQMESAESITVENIQIVHEVNSQLVSNDDSNYVEEQKDETIVTGEEVLQEEGVEVTQYGENHQEQFLQEGDKSGSAFSTAELERTLSEGMTQDSYEVVDTNEQKQHGCISNENIFQSTPDDSLLNSKMAFLHLQGTNNEAKGVDQEMAELSLDAKEHMSSKSVVVSKKKDEKAKPRPRPSKSAEPKPKSPKQQKPKEKLPKPKAIKEKVAKEKAVKPKFSKDKESKGEKKSSTKKTTKENGGKKDLSEKSSAKTEEEKKSEEDQEVRRSSRIKSISVQKRRTTGHGLVKYKSETSLMDVDLFDANSSNADSDKGTPSASPKFLQVKERKSRWSKSVDTVQHTQQLGSTENMVSNDSKMVLDEKPNIASGDDPVVQARLRSFVHLKENMYKTERLTCKEAKKMTCDCFLTDEEVTANEYGCGEDCLNRLLLIECGNLCQVGDRCTNKRFQKSQFAPVEVFNTDKKGLGLRAAANIPFGEFILEYVGEVLNTDEFDKRAEVYSQDKNIHYYFMALRADAIIDATMKGNISRFINHSCDPNAETQKWTVNGELRIGFFSTRTILAGEEITFDYRFQRYGKEAQKCYCGAAICRGWLGEQPDSDEEEEEVVEEEMVAVAEAEPLKEAILLSTDASKEAMADVKAELPMEEAAVPKIEIQGAVKEEVAKETIPAAALDAAPIVIRKKVIKKKPRIEMFEEIDQLNEEIDMLVTTGLKNQAHTLKLSRLMVRAKEPQQRAKLLRVLRKGELPCRRLFLDYHGLRLMHGYMIDAQHLVMADKKFESQRLEMLQTLAVLPIPNKTMLQDSKVLPTVELWSTAKELTSPLDSDSNSPQSEQFDKRTTVPKKEDTDKTKIDPISGRSIEDQEEEIRFLATKLLEEWRNLKEVFKIPKKERIEQMKEHEREANKKFMQSSYGQEPEKDRKSERYRNIAKIKERDPGVPAKRPQKGEKLSAEFIRLTKVERRKLFALQHELKEEERRLKQRELWRQHEMNCMMMGTDPRFTAPFDPSRPYQCIWNPQIGQWQNYPLPPGTILPPAPTASLPNLPQPNMSMAQHNMNMPQHNLNMPQANLNMNIQQTPGMNVQHMNMPHPHQVSKSMATYPYGTNMGGMMGTTSRQPMPPLPPTSMGQMNPLQGMPQVPTSNVQMLQYQEQKPKEEDPSQVKFMGPIPPPAKLPPKWKCAKDKYGRPYYYHIKIRKSQWEPPPLPPPPPPVEDVEESSETESSSDTSSLSSSSDSDESEDALDDTKLLQHVRRQMEKAEKAVSKTVDNIRVESMVLDSTPSPTLSDQPSEDRSEVEMRDSPLAGPSLGDLDESLERPSIDIRLKEQFSFMRDDNPSSSKKRRVGLCEEIFISPRSEEDKKQMKEDLKRYKANKEKLRRQKELLLRQSRQKEKERLKKEKTRLSLKEKIKEMPDFNSEIAKKIKETFRANMASTVVTSLNAYRKSDCREGRITNTEDFKHLARKLTHFVMLKEMKHISRIEDLTCTDNVKMKAREYIRKYMSKFGEVYVKRNDSPDFKD</sequence>
<feature type="coiled-coil region" evidence="17">
    <location>
        <begin position="1884"/>
        <end position="1937"/>
    </location>
</feature>
<feature type="compositionally biased region" description="Polar residues" evidence="18">
    <location>
        <begin position="87"/>
        <end position="104"/>
    </location>
</feature>
<keyword evidence="6" id="KW-0597">Phosphoprotein</keyword>
<evidence type="ECO:0000256" key="11">
    <source>
        <dbReference type="ARBA" id="ARBA00022782"/>
    </source>
</evidence>
<keyword evidence="4" id="KW-0158">Chromosome</keyword>
<dbReference type="Proteomes" id="UP000410492">
    <property type="component" value="Unassembled WGS sequence"/>
</dbReference>
<feature type="domain" description="WW" evidence="19">
    <location>
        <begin position="1703"/>
        <end position="1736"/>
    </location>
</feature>
<dbReference type="InterPro" id="IPR013257">
    <property type="entry name" value="SRI"/>
</dbReference>
<reference evidence="23 24" key="1">
    <citation type="submission" date="2019-01" db="EMBL/GenBank/DDBJ databases">
        <authorList>
            <person name="Sayadi A."/>
        </authorList>
    </citation>
    <scope>NUCLEOTIDE SEQUENCE [LARGE SCALE GENOMIC DNA]</scope>
</reference>
<evidence type="ECO:0000256" key="18">
    <source>
        <dbReference type="SAM" id="MobiDB-lite"/>
    </source>
</evidence>
<evidence type="ECO:0000256" key="15">
    <source>
        <dbReference type="ARBA" id="ARBA00023163"/>
    </source>
</evidence>
<keyword evidence="8" id="KW-0808">Transferase</keyword>
<dbReference type="PANTHER" id="PTHR46711">
    <property type="entry name" value="HISTONE-LYSINE N-METHYLTRANSFERASE SETD2"/>
    <property type="match status" value="1"/>
</dbReference>
<dbReference type="InterPro" id="IPR046341">
    <property type="entry name" value="SET_dom_sf"/>
</dbReference>
<dbReference type="Gene3D" id="2.170.270.10">
    <property type="entry name" value="SET domain"/>
    <property type="match status" value="1"/>
</dbReference>
<feature type="compositionally biased region" description="Polar residues" evidence="18">
    <location>
        <begin position="1808"/>
        <end position="1819"/>
    </location>
</feature>
<keyword evidence="24" id="KW-1185">Reference proteome</keyword>
<evidence type="ECO:0000256" key="4">
    <source>
        <dbReference type="ARBA" id="ARBA00022454"/>
    </source>
</evidence>
<feature type="compositionally biased region" description="Acidic residues" evidence="18">
    <location>
        <begin position="397"/>
        <end position="408"/>
    </location>
</feature>
<dbReference type="OrthoDB" id="308383at2759"/>
<dbReference type="SMART" id="SM00456">
    <property type="entry name" value="WW"/>
    <property type="match status" value="1"/>
</dbReference>
<feature type="compositionally biased region" description="Acidic residues" evidence="18">
    <location>
        <begin position="441"/>
        <end position="465"/>
    </location>
</feature>
<evidence type="ECO:0000256" key="6">
    <source>
        <dbReference type="ARBA" id="ARBA00022553"/>
    </source>
</evidence>
<dbReference type="PROSITE" id="PS51215">
    <property type="entry name" value="AWS"/>
    <property type="match status" value="1"/>
</dbReference>
<dbReference type="CDD" id="cd00201">
    <property type="entry name" value="WW"/>
    <property type="match status" value="1"/>
</dbReference>
<keyword evidence="12" id="KW-0862">Zinc</keyword>
<feature type="region of interest" description="Disordered" evidence="18">
    <location>
        <begin position="1"/>
        <end position="152"/>
    </location>
</feature>
<evidence type="ECO:0000256" key="5">
    <source>
        <dbReference type="ARBA" id="ARBA00022473"/>
    </source>
</evidence>
<dbReference type="InterPro" id="IPR042294">
    <property type="entry name" value="SETD2_animal"/>
</dbReference>
<evidence type="ECO:0000256" key="7">
    <source>
        <dbReference type="ARBA" id="ARBA00022603"/>
    </source>
</evidence>
<dbReference type="GO" id="GO:0005634">
    <property type="term" value="C:nucleus"/>
    <property type="evidence" value="ECO:0007669"/>
    <property type="project" value="UniProtKB-SubCell"/>
</dbReference>
<feature type="region of interest" description="Disordered" evidence="18">
    <location>
        <begin position="1430"/>
        <end position="1457"/>
    </location>
</feature>
<name>A0A653DE77_CALMS</name>
<feature type="compositionally biased region" description="Pro residues" evidence="18">
    <location>
        <begin position="1732"/>
        <end position="1743"/>
    </location>
</feature>
<evidence type="ECO:0000256" key="12">
    <source>
        <dbReference type="ARBA" id="ARBA00022833"/>
    </source>
</evidence>
<dbReference type="InterPro" id="IPR038190">
    <property type="entry name" value="SRI_sf"/>
</dbReference>
<feature type="region of interest" description="Disordered" evidence="18">
    <location>
        <begin position="367"/>
        <end position="500"/>
    </location>
</feature>
<dbReference type="EMBL" id="CAACVG010011619">
    <property type="protein sequence ID" value="VEN58500.1"/>
    <property type="molecule type" value="Genomic_DNA"/>
</dbReference>
<dbReference type="GO" id="GO:0005694">
    <property type="term" value="C:chromosome"/>
    <property type="evidence" value="ECO:0007669"/>
    <property type="project" value="UniProtKB-SubCell"/>
</dbReference>
<keyword evidence="7" id="KW-0489">Methyltransferase</keyword>
<feature type="domain" description="AWS" evidence="22">
    <location>
        <begin position="934"/>
        <end position="987"/>
    </location>
</feature>
<evidence type="ECO:0000256" key="16">
    <source>
        <dbReference type="ARBA" id="ARBA00023242"/>
    </source>
</evidence>
<evidence type="ECO:0000313" key="24">
    <source>
        <dbReference type="Proteomes" id="UP000410492"/>
    </source>
</evidence>
<keyword evidence="5" id="KW-0217">Developmental protein</keyword>
<evidence type="ECO:0000256" key="13">
    <source>
        <dbReference type="ARBA" id="ARBA00022853"/>
    </source>
</evidence>
<feature type="compositionally biased region" description="Basic and acidic residues" evidence="18">
    <location>
        <begin position="1775"/>
        <end position="1802"/>
    </location>
</feature>
<dbReference type="InterPro" id="IPR036020">
    <property type="entry name" value="WW_dom_sf"/>
</dbReference>